<dbReference type="PANTHER" id="PTHR22899">
    <property type="entry name" value="CYCLIN-RELATED F-BOX FAMILY"/>
    <property type="match status" value="1"/>
</dbReference>
<gene>
    <name evidence="2" type="ORF">CAEBREN_20657</name>
</gene>
<sequence length="336" mass="39317">MKFPLLQLPEVSLLNVLMQMDVLDKIRLNMVFDAVMRNKTGTYISLGNIEISIDECVSTLKVGNFSWCFKRKREWTEDDKSVVQTHFPMQYVAYGNMYKAHPLNWLSCVENTGKAVLRVYKWLMEAFPKSKLKYISVESPRNSVIEELMTMNCQKFERGTIEVPFERNIENTKFFKTALRGRDFVLTYVSEEEEPTVRAYFGKMRNDRTVPFLVPILSRCEYILLPAMEYTETHLHHIITFWMSGHMEKLVYVGVSGIWGLKITNFVTKTRVEDWSDDISPIPQFAEFFRKGIVITNVNGVKASIHINDERETFDIVVWRAHSQNTLQLYSQLPLY</sequence>
<accession>G0MX30</accession>
<dbReference type="AlphaFoldDB" id="G0MX30"/>
<name>G0MX30_CAEBE</name>
<dbReference type="InterPro" id="IPR001810">
    <property type="entry name" value="F-box_dom"/>
</dbReference>
<evidence type="ECO:0000313" key="2">
    <source>
        <dbReference type="EMBL" id="EGT46647.1"/>
    </source>
</evidence>
<feature type="domain" description="F-box" evidence="1">
    <location>
        <begin position="2"/>
        <end position="46"/>
    </location>
</feature>
<keyword evidence="3" id="KW-1185">Reference proteome</keyword>
<dbReference type="EMBL" id="GL379818">
    <property type="protein sequence ID" value="EGT46647.1"/>
    <property type="molecule type" value="Genomic_DNA"/>
</dbReference>
<dbReference type="Proteomes" id="UP000008068">
    <property type="component" value="Unassembled WGS sequence"/>
</dbReference>
<dbReference type="PROSITE" id="PS50181">
    <property type="entry name" value="FBOX"/>
    <property type="match status" value="1"/>
</dbReference>
<reference evidence="3" key="1">
    <citation type="submission" date="2011-07" db="EMBL/GenBank/DDBJ databases">
        <authorList>
            <consortium name="Caenorhabditis brenneri Sequencing and Analysis Consortium"/>
            <person name="Wilson R.K."/>
        </authorList>
    </citation>
    <scope>NUCLEOTIDE SEQUENCE [LARGE SCALE GENOMIC DNA]</scope>
    <source>
        <strain evidence="3">PB2801</strain>
    </source>
</reference>
<dbReference type="HOGENOM" id="CLU_826982_0_0_1"/>
<dbReference type="InterPro" id="IPR053222">
    <property type="entry name" value="Zygotic_Embryogenesis-Asso"/>
</dbReference>
<proteinExistence type="predicted"/>
<evidence type="ECO:0000313" key="3">
    <source>
        <dbReference type="Proteomes" id="UP000008068"/>
    </source>
</evidence>
<organism evidence="3">
    <name type="scientific">Caenorhabditis brenneri</name>
    <name type="common">Nematode worm</name>
    <dbReference type="NCBI Taxonomy" id="135651"/>
    <lineage>
        <taxon>Eukaryota</taxon>
        <taxon>Metazoa</taxon>
        <taxon>Ecdysozoa</taxon>
        <taxon>Nematoda</taxon>
        <taxon>Chromadorea</taxon>
        <taxon>Rhabditida</taxon>
        <taxon>Rhabditina</taxon>
        <taxon>Rhabditomorpha</taxon>
        <taxon>Rhabditoidea</taxon>
        <taxon>Rhabditidae</taxon>
        <taxon>Peloderinae</taxon>
        <taxon>Caenorhabditis</taxon>
    </lineage>
</organism>
<dbReference type="eggNOG" id="ENOG502TIWM">
    <property type="taxonomic scope" value="Eukaryota"/>
</dbReference>
<evidence type="ECO:0000259" key="1">
    <source>
        <dbReference type="PROSITE" id="PS50181"/>
    </source>
</evidence>
<dbReference type="OrthoDB" id="5908392at2759"/>
<protein>
    <recommendedName>
        <fullName evidence="1">F-box domain-containing protein</fullName>
    </recommendedName>
</protein>
<dbReference type="PANTHER" id="PTHR22899:SF0">
    <property type="entry name" value="F-BOX ASSOCIATED DOMAIN-CONTAINING PROTEIN-RELATED"/>
    <property type="match status" value="1"/>
</dbReference>
<dbReference type="InParanoid" id="G0MX30"/>
<dbReference type="FunCoup" id="G0MX30">
    <property type="interactions" value="412"/>
</dbReference>